<evidence type="ECO:0000313" key="5">
    <source>
        <dbReference type="EMBL" id="GAH59626.1"/>
    </source>
</evidence>
<dbReference type="InterPro" id="IPR011527">
    <property type="entry name" value="ABC1_TM_dom"/>
</dbReference>
<keyword evidence="1" id="KW-0812">Transmembrane</keyword>
<feature type="domain" description="ABC transmembrane type-1" evidence="4">
    <location>
        <begin position="1"/>
        <end position="38"/>
    </location>
</feature>
<evidence type="ECO:0000256" key="1">
    <source>
        <dbReference type="ARBA" id="ARBA00022692"/>
    </source>
</evidence>
<organism evidence="5">
    <name type="scientific">marine sediment metagenome</name>
    <dbReference type="NCBI Taxonomy" id="412755"/>
    <lineage>
        <taxon>unclassified sequences</taxon>
        <taxon>metagenomes</taxon>
        <taxon>ecological metagenomes</taxon>
    </lineage>
</organism>
<sequence>QKYAREAYGKVRIALAKVNSFLSEAISGVLLIQTFNQE</sequence>
<feature type="non-terminal residue" evidence="5">
    <location>
        <position position="38"/>
    </location>
</feature>
<dbReference type="GO" id="GO:0005524">
    <property type="term" value="F:ATP binding"/>
    <property type="evidence" value="ECO:0007669"/>
    <property type="project" value="InterPro"/>
</dbReference>
<dbReference type="InterPro" id="IPR036640">
    <property type="entry name" value="ABC1_TM_sf"/>
</dbReference>
<dbReference type="GO" id="GO:0140359">
    <property type="term" value="F:ABC-type transporter activity"/>
    <property type="evidence" value="ECO:0007669"/>
    <property type="project" value="InterPro"/>
</dbReference>
<reference evidence="5" key="1">
    <citation type="journal article" date="2014" name="Front. Microbiol.">
        <title>High frequency of phylogenetically diverse reductive dehalogenase-homologous genes in deep subseafloor sedimentary metagenomes.</title>
        <authorList>
            <person name="Kawai M."/>
            <person name="Futagami T."/>
            <person name="Toyoda A."/>
            <person name="Takaki Y."/>
            <person name="Nishi S."/>
            <person name="Hori S."/>
            <person name="Arai W."/>
            <person name="Tsubouchi T."/>
            <person name="Morono Y."/>
            <person name="Uchiyama I."/>
            <person name="Ito T."/>
            <person name="Fujiyama A."/>
            <person name="Inagaki F."/>
            <person name="Takami H."/>
        </authorList>
    </citation>
    <scope>NUCLEOTIDE SEQUENCE</scope>
    <source>
        <strain evidence="5">Expedition CK06-06</strain>
    </source>
</reference>
<name>X1GP18_9ZZZZ</name>
<evidence type="ECO:0000256" key="2">
    <source>
        <dbReference type="ARBA" id="ARBA00022989"/>
    </source>
</evidence>
<feature type="non-terminal residue" evidence="5">
    <location>
        <position position="1"/>
    </location>
</feature>
<protein>
    <recommendedName>
        <fullName evidence="4">ABC transmembrane type-1 domain-containing protein</fullName>
    </recommendedName>
</protein>
<dbReference type="AlphaFoldDB" id="X1GP18"/>
<gene>
    <name evidence="5" type="ORF">S03H2_27243</name>
</gene>
<keyword evidence="2" id="KW-1133">Transmembrane helix</keyword>
<evidence type="ECO:0000259" key="4">
    <source>
        <dbReference type="PROSITE" id="PS50929"/>
    </source>
</evidence>
<dbReference type="EMBL" id="BARU01016234">
    <property type="protein sequence ID" value="GAH59626.1"/>
    <property type="molecule type" value="Genomic_DNA"/>
</dbReference>
<dbReference type="PROSITE" id="PS50929">
    <property type="entry name" value="ABC_TM1F"/>
    <property type="match status" value="1"/>
</dbReference>
<comment type="caution">
    <text evidence="5">The sequence shown here is derived from an EMBL/GenBank/DDBJ whole genome shotgun (WGS) entry which is preliminary data.</text>
</comment>
<dbReference type="GO" id="GO:0016020">
    <property type="term" value="C:membrane"/>
    <property type="evidence" value="ECO:0007669"/>
    <property type="project" value="InterPro"/>
</dbReference>
<accession>X1GP18</accession>
<evidence type="ECO:0000256" key="3">
    <source>
        <dbReference type="ARBA" id="ARBA00023136"/>
    </source>
</evidence>
<proteinExistence type="predicted"/>
<dbReference type="SUPFAM" id="SSF90123">
    <property type="entry name" value="ABC transporter transmembrane region"/>
    <property type="match status" value="1"/>
</dbReference>
<keyword evidence="3" id="KW-0472">Membrane</keyword>